<sequence>MDVEKRTVATMCGAWRPDEEYGGLIFVFKHRQEALSPNPMNECDYPENIEDFWEASFSDSSVIQVLNMVIKV</sequence>
<dbReference type="EMBL" id="CAVLEF010000040">
    <property type="protein sequence ID" value="CAK1549627.1"/>
    <property type="molecule type" value="Genomic_DNA"/>
</dbReference>
<dbReference type="Proteomes" id="UP001497472">
    <property type="component" value="Unassembled WGS sequence"/>
</dbReference>
<comment type="caution">
    <text evidence="1">The sequence shown here is derived from an EMBL/GenBank/DDBJ whole genome shotgun (WGS) entry which is preliminary data.</text>
</comment>
<proteinExistence type="predicted"/>
<evidence type="ECO:0000313" key="2">
    <source>
        <dbReference type="Proteomes" id="UP001497472"/>
    </source>
</evidence>
<accession>A0AAV1JK06</accession>
<keyword evidence="2" id="KW-1185">Reference proteome</keyword>
<dbReference type="AlphaFoldDB" id="A0AAV1JK06"/>
<gene>
    <name evidence="1" type="ORF">LNINA_LOCUS8909</name>
</gene>
<protein>
    <submittedName>
        <fullName evidence="1">Uncharacterized protein</fullName>
    </submittedName>
</protein>
<evidence type="ECO:0000313" key="1">
    <source>
        <dbReference type="EMBL" id="CAK1549627.1"/>
    </source>
</evidence>
<name>A0AAV1JK06_9NEOP</name>
<reference evidence="1 2" key="1">
    <citation type="submission" date="2023-11" db="EMBL/GenBank/DDBJ databases">
        <authorList>
            <person name="Okamura Y."/>
        </authorList>
    </citation>
    <scope>NUCLEOTIDE SEQUENCE [LARGE SCALE GENOMIC DNA]</scope>
</reference>
<organism evidence="1 2">
    <name type="scientific">Leptosia nina</name>
    <dbReference type="NCBI Taxonomy" id="320188"/>
    <lineage>
        <taxon>Eukaryota</taxon>
        <taxon>Metazoa</taxon>
        <taxon>Ecdysozoa</taxon>
        <taxon>Arthropoda</taxon>
        <taxon>Hexapoda</taxon>
        <taxon>Insecta</taxon>
        <taxon>Pterygota</taxon>
        <taxon>Neoptera</taxon>
        <taxon>Endopterygota</taxon>
        <taxon>Lepidoptera</taxon>
        <taxon>Glossata</taxon>
        <taxon>Ditrysia</taxon>
        <taxon>Papilionoidea</taxon>
        <taxon>Pieridae</taxon>
        <taxon>Pierinae</taxon>
        <taxon>Leptosia</taxon>
    </lineage>
</organism>